<dbReference type="EMBL" id="KZ819636">
    <property type="protein sequence ID" value="PWN90767.1"/>
    <property type="molecule type" value="Genomic_DNA"/>
</dbReference>
<protein>
    <submittedName>
        <fullName evidence="5">Fes1-domain-containing protein</fullName>
    </submittedName>
</protein>
<dbReference type="STRING" id="215250.A0A316YN21"/>
<evidence type="ECO:0000313" key="6">
    <source>
        <dbReference type="Proteomes" id="UP000245768"/>
    </source>
</evidence>
<organism evidence="5 6">
    <name type="scientific">Acaromyces ingoldii</name>
    <dbReference type="NCBI Taxonomy" id="215250"/>
    <lineage>
        <taxon>Eukaryota</taxon>
        <taxon>Fungi</taxon>
        <taxon>Dikarya</taxon>
        <taxon>Basidiomycota</taxon>
        <taxon>Ustilaginomycotina</taxon>
        <taxon>Exobasidiomycetes</taxon>
        <taxon>Exobasidiales</taxon>
        <taxon>Cryptobasidiaceae</taxon>
        <taxon>Acaromyces</taxon>
    </lineage>
</organism>
<dbReference type="Pfam" id="PF08609">
    <property type="entry name" value="Fes1"/>
    <property type="match status" value="1"/>
</dbReference>
<feature type="domain" description="Nucleotide exchange factor Fes1" evidence="4">
    <location>
        <begin position="9"/>
        <end position="103"/>
    </location>
</feature>
<dbReference type="GO" id="GO:0005783">
    <property type="term" value="C:endoplasmic reticulum"/>
    <property type="evidence" value="ECO:0007669"/>
    <property type="project" value="TreeGrafter"/>
</dbReference>
<keyword evidence="2" id="KW-0677">Repeat</keyword>
<dbReference type="Gene3D" id="1.25.10.10">
    <property type="entry name" value="Leucine-rich Repeat Variant"/>
    <property type="match status" value="1"/>
</dbReference>
<dbReference type="InterPro" id="IPR050693">
    <property type="entry name" value="Hsp70_NEF-Inhibitors"/>
</dbReference>
<dbReference type="OrthoDB" id="10250458at2759"/>
<evidence type="ECO:0000259" key="4">
    <source>
        <dbReference type="Pfam" id="PF08609"/>
    </source>
</evidence>
<name>A0A316YN21_9BASI</name>
<evidence type="ECO:0000313" key="5">
    <source>
        <dbReference type="EMBL" id="PWN90767.1"/>
    </source>
</evidence>
<dbReference type="GO" id="GO:0000774">
    <property type="term" value="F:adenyl-nucleotide exchange factor activity"/>
    <property type="evidence" value="ECO:0007669"/>
    <property type="project" value="TreeGrafter"/>
</dbReference>
<dbReference type="GeneID" id="37041564"/>
<dbReference type="PANTHER" id="PTHR19316">
    <property type="entry name" value="PROTEIN FOLDING REGULATOR"/>
    <property type="match status" value="1"/>
</dbReference>
<feature type="region of interest" description="Disordered" evidence="3">
    <location>
        <begin position="313"/>
        <end position="332"/>
    </location>
</feature>
<gene>
    <name evidence="5" type="ORF">FA10DRAFT_252374</name>
</gene>
<dbReference type="InterPro" id="IPR011989">
    <property type="entry name" value="ARM-like"/>
</dbReference>
<comment type="similarity">
    <text evidence="1">Belongs to the FES1 family.</text>
</comment>
<dbReference type="AlphaFoldDB" id="A0A316YN21"/>
<dbReference type="InParanoid" id="A0A316YN21"/>
<dbReference type="PANTHER" id="PTHR19316:SF18">
    <property type="entry name" value="HSP70-BINDING PROTEIN 1"/>
    <property type="match status" value="1"/>
</dbReference>
<sequence>MAQQQPRNLDDLLKWSIAQQGADPDARAANGQTMHDVAADLQAGRRPDLADPGLYDALMGKNEAQMMKEELSAAMDTSRSEDDRVTALDNFEMLIEQIDNANNVNNMKMWEPILSLLTASSSTPRIQHAVLWIVGTAVQNNDKAQMAILAYKPLTPILYLLRSSQDGEVRSKAMYALSGILKHSPSAVALFDKDEQGWMALKGALLDPNVALRRKAAFLINSLLLQDDSVPTTTATTGSTAVAPMPDSINSASSTRSDPHGQPPLERGPETLLSGVAHPPIPPALLSSGLLQALIASLLLSHVHTSLSSLRDVDVPLAGGPDGDQDPRSDLDYSEKASRACLTFVDRAREQHLKLPDPKPAAELFEALQKDLEGPAIEKDASAGIETRWQELGLDRNEVEAFERGWKELLQQ</sequence>
<dbReference type="SUPFAM" id="SSF48371">
    <property type="entry name" value="ARM repeat"/>
    <property type="match status" value="1"/>
</dbReference>
<dbReference type="InterPro" id="IPR013918">
    <property type="entry name" value="Nucleotide_exch_fac_Fes1"/>
</dbReference>
<dbReference type="InterPro" id="IPR016024">
    <property type="entry name" value="ARM-type_fold"/>
</dbReference>
<dbReference type="Proteomes" id="UP000245768">
    <property type="component" value="Unassembled WGS sequence"/>
</dbReference>
<evidence type="ECO:0000256" key="3">
    <source>
        <dbReference type="SAM" id="MobiDB-lite"/>
    </source>
</evidence>
<dbReference type="RefSeq" id="XP_025377965.1">
    <property type="nucleotide sequence ID" value="XM_025519648.1"/>
</dbReference>
<accession>A0A316YN21</accession>
<proteinExistence type="inferred from homology"/>
<feature type="region of interest" description="Disordered" evidence="3">
    <location>
        <begin position="231"/>
        <end position="276"/>
    </location>
</feature>
<evidence type="ECO:0000256" key="1">
    <source>
        <dbReference type="ARBA" id="ARBA00011045"/>
    </source>
</evidence>
<keyword evidence="6" id="KW-1185">Reference proteome</keyword>
<feature type="compositionally biased region" description="Low complexity" evidence="3">
    <location>
        <begin position="231"/>
        <end position="244"/>
    </location>
</feature>
<evidence type="ECO:0000256" key="2">
    <source>
        <dbReference type="ARBA" id="ARBA00022737"/>
    </source>
</evidence>
<reference evidence="5 6" key="1">
    <citation type="journal article" date="2018" name="Mol. Biol. Evol.">
        <title>Broad Genomic Sampling Reveals a Smut Pathogenic Ancestry of the Fungal Clade Ustilaginomycotina.</title>
        <authorList>
            <person name="Kijpornyongpan T."/>
            <person name="Mondo S.J."/>
            <person name="Barry K."/>
            <person name="Sandor L."/>
            <person name="Lee J."/>
            <person name="Lipzen A."/>
            <person name="Pangilinan J."/>
            <person name="LaButti K."/>
            <person name="Hainaut M."/>
            <person name="Henrissat B."/>
            <person name="Grigoriev I.V."/>
            <person name="Spatafora J.W."/>
            <person name="Aime M.C."/>
        </authorList>
    </citation>
    <scope>NUCLEOTIDE SEQUENCE [LARGE SCALE GENOMIC DNA]</scope>
    <source>
        <strain evidence="5 6">MCA 4198</strain>
    </source>
</reference>